<proteinExistence type="predicted"/>
<keyword evidence="3" id="KW-1185">Reference proteome</keyword>
<evidence type="ECO:0000313" key="3">
    <source>
        <dbReference type="Proteomes" id="UP000184255"/>
    </source>
</evidence>
<protein>
    <submittedName>
        <fullName evidence="2">Uncharacterized protein</fullName>
    </submittedName>
</protein>
<accession>A0A1L7TPQ5</accession>
<feature type="compositionally biased region" description="Polar residues" evidence="1">
    <location>
        <begin position="254"/>
        <end position="285"/>
    </location>
</feature>
<sequence>MSAVVDAAVTKSEALKAYFMQWAIDISKVKSPEEEYKQKRQMLRHKFDNELHQLLQLSSDQNEYTKRSEAMLQHAGELKELEIQFKKSIALDEQKFGERLEAAHRRLACGLFRALGDTLWDHSVSTALNECLKPQRPKVDAVSAKEYSGVLDTRNGADAIPDTTIDLERDNQGLRHVEDRLRPRDQITAYYQSSTEMVDSAFTGSLEQQQSSALQVPLGQEAESGAQIIPATEEAEVNKSQTTRTPGPAPTPDASRSSDSNSRLAENSNLTTMPISPMSLKQTGGATHRDTGQTSNGAAQPALSITLAHTQNNTSPGQLPADTLVAHLRAPLKRVLAEASDQQQKRKRLHINSPDPPEERVIEFDQVFQNGDAQTKYIIVQHPPDFGHWYILECKEHGKHFHKDPIRSASRHLIGQDHGLNGDHSFAVKMLGTRVLHCNDLLAAMNNRIARQSFPEAVNVIPQRVTRGKRMLPQDYQAQGCEVIPVAGEIYSSKSASQGNMYPVLVLPWKAFHHFPQTKQLLNSTPSCYVFDKKVDQYPRGWAEGYEDGGVMLQNRSYPVVSFDKEDFPDQCTFGWAPLTSFKVYDPDHTSVVQSGIVNRYLRRKDPRLAVDYRYSTDQSNVIPDRTDGENIHMGDCME</sequence>
<evidence type="ECO:0000313" key="2">
    <source>
        <dbReference type="EMBL" id="CVK96766.1"/>
    </source>
</evidence>
<comment type="caution">
    <text evidence="2">The sequence shown here is derived from an EMBL/GenBank/DDBJ whole genome shotgun (WGS) entry which is preliminary data.</text>
</comment>
<dbReference type="RefSeq" id="XP_041684184.1">
    <property type="nucleotide sequence ID" value="XM_041833863.1"/>
</dbReference>
<gene>
    <name evidence="2" type="ORF">FMAN_11095</name>
</gene>
<dbReference type="GeneID" id="65090347"/>
<dbReference type="VEuPathDB" id="FungiDB:FMAN_11095"/>
<evidence type="ECO:0000256" key="1">
    <source>
        <dbReference type="SAM" id="MobiDB-lite"/>
    </source>
</evidence>
<name>A0A1L7TPQ5_FUSMA</name>
<reference evidence="3" key="1">
    <citation type="journal article" date="2016" name="Genome Biol. Evol.">
        <title>Comparative 'omics' of the Fusarium fujikuroi species complex highlights differences in genetic potential and metabolite synthesis.</title>
        <authorList>
            <person name="Niehaus E.-M."/>
            <person name="Muensterkoetter M."/>
            <person name="Proctor R.H."/>
            <person name="Brown D.W."/>
            <person name="Sharon A."/>
            <person name="Idan Y."/>
            <person name="Oren-Young L."/>
            <person name="Sieber C.M."/>
            <person name="Novak O."/>
            <person name="Pencik A."/>
            <person name="Tarkowska D."/>
            <person name="Hromadova K."/>
            <person name="Freeman S."/>
            <person name="Maymon M."/>
            <person name="Elazar M."/>
            <person name="Youssef S.A."/>
            <person name="El-Shabrawy E.S.M."/>
            <person name="Shalaby A.B.A."/>
            <person name="Houterman P."/>
            <person name="Brock N.L."/>
            <person name="Burkhardt I."/>
            <person name="Tsavkelova E.A."/>
            <person name="Dickschat J.S."/>
            <person name="Galuszka P."/>
            <person name="Gueldener U."/>
            <person name="Tudzynski B."/>
        </authorList>
    </citation>
    <scope>NUCLEOTIDE SEQUENCE [LARGE SCALE GENOMIC DNA]</scope>
    <source>
        <strain evidence="3">MRC7560</strain>
    </source>
</reference>
<dbReference type="AlphaFoldDB" id="A0A1L7TPQ5"/>
<dbReference type="Proteomes" id="UP000184255">
    <property type="component" value="Unassembled WGS sequence"/>
</dbReference>
<organism evidence="2 3">
    <name type="scientific">Fusarium mangiferae</name>
    <name type="common">Mango malformation disease fungus</name>
    <dbReference type="NCBI Taxonomy" id="192010"/>
    <lineage>
        <taxon>Eukaryota</taxon>
        <taxon>Fungi</taxon>
        <taxon>Dikarya</taxon>
        <taxon>Ascomycota</taxon>
        <taxon>Pezizomycotina</taxon>
        <taxon>Sordariomycetes</taxon>
        <taxon>Hypocreomycetidae</taxon>
        <taxon>Hypocreales</taxon>
        <taxon>Nectriaceae</taxon>
        <taxon>Fusarium</taxon>
        <taxon>Fusarium fujikuroi species complex</taxon>
    </lineage>
</organism>
<dbReference type="EMBL" id="FCQH01000008">
    <property type="protein sequence ID" value="CVK96766.1"/>
    <property type="molecule type" value="Genomic_DNA"/>
</dbReference>
<feature type="region of interest" description="Disordered" evidence="1">
    <location>
        <begin position="337"/>
        <end position="357"/>
    </location>
</feature>
<feature type="region of interest" description="Disordered" evidence="1">
    <location>
        <begin position="232"/>
        <end position="297"/>
    </location>
</feature>